<dbReference type="Pfam" id="PF08666">
    <property type="entry name" value="SAF"/>
    <property type="match status" value="1"/>
</dbReference>
<dbReference type="HOGENOM" id="CLU_084161_2_0_0"/>
<protein>
    <submittedName>
        <fullName evidence="3">SAF domain protein</fullName>
    </submittedName>
</protein>
<dbReference type="SMART" id="SM00858">
    <property type="entry name" value="SAF"/>
    <property type="match status" value="1"/>
</dbReference>
<dbReference type="PATRIC" id="fig|515635.4.peg.507"/>
<evidence type="ECO:0000256" key="1">
    <source>
        <dbReference type="ARBA" id="ARBA00023239"/>
    </source>
</evidence>
<dbReference type="FunFam" id="2.30.130.110:FF:000002">
    <property type="entry name" value="Altronate hydrolase"/>
    <property type="match status" value="1"/>
</dbReference>
<dbReference type="eggNOG" id="COG2721">
    <property type="taxonomic scope" value="Bacteria"/>
</dbReference>
<dbReference type="Gene3D" id="2.30.130.110">
    <property type="match status" value="1"/>
</dbReference>
<keyword evidence="4" id="KW-1185">Reference proteome</keyword>
<dbReference type="EnsemblBacteria" id="ACK41780">
    <property type="protein sequence ID" value="ACK41780"/>
    <property type="gene ID" value="Dtur_0482"/>
</dbReference>
<dbReference type="EMBL" id="CP001251">
    <property type="protein sequence ID" value="ACK41780.1"/>
    <property type="molecule type" value="Genomic_DNA"/>
</dbReference>
<sequence>MNHKFLVHHEKDNVGVAVADIKKGEKVKGYYLEGGKWIELEALDDIPLGHKIALQDLSEKDLIIKYGEVIGEAVKEIKKGEHVHIHNIKSRRW</sequence>
<dbReference type="PANTHER" id="PTHR30536:SF5">
    <property type="entry name" value="ALTRONATE DEHYDRATASE"/>
    <property type="match status" value="1"/>
</dbReference>
<evidence type="ECO:0000259" key="2">
    <source>
        <dbReference type="SMART" id="SM00858"/>
    </source>
</evidence>
<proteinExistence type="predicted"/>
<dbReference type="InParanoid" id="B8E1Z7"/>
<dbReference type="GO" id="GO:0016829">
    <property type="term" value="F:lyase activity"/>
    <property type="evidence" value="ECO:0007669"/>
    <property type="project" value="UniProtKB-KW"/>
</dbReference>
<name>B8E1Z7_DICTD</name>
<dbReference type="KEGG" id="dtu:Dtur_0482"/>
<gene>
    <name evidence="3" type="ordered locus">Dtur_0482</name>
</gene>
<feature type="domain" description="SAF" evidence="2">
    <location>
        <begin position="12"/>
        <end position="89"/>
    </location>
</feature>
<dbReference type="Proteomes" id="UP000007719">
    <property type="component" value="Chromosome"/>
</dbReference>
<dbReference type="AlphaFoldDB" id="B8E1Z7"/>
<dbReference type="PANTHER" id="PTHR30536">
    <property type="entry name" value="ALTRONATE/GALACTARATE DEHYDRATASE"/>
    <property type="match status" value="1"/>
</dbReference>
<organism evidence="3 4">
    <name type="scientific">Dictyoglomus turgidum (strain DSM 6724 / Z-1310)</name>
    <dbReference type="NCBI Taxonomy" id="515635"/>
    <lineage>
        <taxon>Bacteria</taxon>
        <taxon>Pseudomonadati</taxon>
        <taxon>Dictyoglomota</taxon>
        <taxon>Dictyoglomia</taxon>
        <taxon>Dictyoglomales</taxon>
        <taxon>Dictyoglomaceae</taxon>
        <taxon>Dictyoglomus</taxon>
    </lineage>
</organism>
<evidence type="ECO:0000313" key="4">
    <source>
        <dbReference type="Proteomes" id="UP000007719"/>
    </source>
</evidence>
<dbReference type="RefSeq" id="WP_012582865.1">
    <property type="nucleotide sequence ID" value="NC_011661.1"/>
</dbReference>
<keyword evidence="1" id="KW-0456">Lyase</keyword>
<dbReference type="OrthoDB" id="9804574at2"/>
<dbReference type="InterPro" id="IPR044144">
    <property type="entry name" value="SAF_UxaA/GarD"/>
</dbReference>
<dbReference type="InterPro" id="IPR052172">
    <property type="entry name" value="UxaA_altronate/galactarate_dh"/>
</dbReference>
<reference evidence="4" key="1">
    <citation type="journal article" date="2016" name="Front. Microbiol.">
        <title>The complete genome sequence of hyperthermophile Dictyoglomus turgidum DSM 6724 reveals a specialized carbohydrate fermentor.</title>
        <authorList>
            <person name="Brumm P.J."/>
            <person name="Gowda K."/>
            <person name="Robb F.T."/>
            <person name="Mead D.A."/>
        </authorList>
    </citation>
    <scope>NUCLEOTIDE SEQUENCE [LARGE SCALE GENOMIC DNA]</scope>
    <source>
        <strain evidence="4">DSM 6724 / Z-1310</strain>
    </source>
</reference>
<dbReference type="CDD" id="cd11613">
    <property type="entry name" value="SAF_AH_GD"/>
    <property type="match status" value="1"/>
</dbReference>
<dbReference type="STRING" id="515635.Dtur_0482"/>
<accession>B8E1Z7</accession>
<dbReference type="InterPro" id="IPR013974">
    <property type="entry name" value="SAF"/>
</dbReference>
<evidence type="ECO:0000313" key="3">
    <source>
        <dbReference type="EMBL" id="ACK41780.1"/>
    </source>
</evidence>